<protein>
    <submittedName>
        <fullName evidence="1">Uncharacterized protein</fullName>
    </submittedName>
</protein>
<sequence>AGLPSMLSTLAEDAVRAACESPFLDDKMGVATAVLCVLRFPPATQGTGALQAGAEPSSLDAAAHYPGNGYEYALRSAVQ</sequence>
<evidence type="ECO:0000313" key="1">
    <source>
        <dbReference type="EMBL" id="KAF5825686.1"/>
    </source>
</evidence>
<gene>
    <name evidence="1" type="ORF">DUNSADRAFT_7574</name>
</gene>
<feature type="non-terminal residue" evidence="1">
    <location>
        <position position="79"/>
    </location>
</feature>
<comment type="caution">
    <text evidence="1">The sequence shown here is derived from an EMBL/GenBank/DDBJ whole genome shotgun (WGS) entry which is preliminary data.</text>
</comment>
<feature type="non-terminal residue" evidence="1">
    <location>
        <position position="1"/>
    </location>
</feature>
<proteinExistence type="predicted"/>
<accession>A0ABQ7FUD6</accession>
<dbReference type="EMBL" id="MU072197">
    <property type="protein sequence ID" value="KAF5825686.1"/>
    <property type="molecule type" value="Genomic_DNA"/>
</dbReference>
<organism evidence="1 2">
    <name type="scientific">Dunaliella salina</name>
    <name type="common">Green alga</name>
    <name type="synonym">Protococcus salinus</name>
    <dbReference type="NCBI Taxonomy" id="3046"/>
    <lineage>
        <taxon>Eukaryota</taxon>
        <taxon>Viridiplantae</taxon>
        <taxon>Chlorophyta</taxon>
        <taxon>core chlorophytes</taxon>
        <taxon>Chlorophyceae</taxon>
        <taxon>CS clade</taxon>
        <taxon>Chlamydomonadales</taxon>
        <taxon>Dunaliellaceae</taxon>
        <taxon>Dunaliella</taxon>
    </lineage>
</organism>
<evidence type="ECO:0000313" key="2">
    <source>
        <dbReference type="Proteomes" id="UP000815325"/>
    </source>
</evidence>
<dbReference type="Proteomes" id="UP000815325">
    <property type="component" value="Unassembled WGS sequence"/>
</dbReference>
<name>A0ABQ7FUD6_DUNSA</name>
<keyword evidence="2" id="KW-1185">Reference proteome</keyword>
<reference evidence="1" key="1">
    <citation type="submission" date="2017-08" db="EMBL/GenBank/DDBJ databases">
        <authorList>
            <person name="Polle J.E."/>
            <person name="Barry K."/>
            <person name="Cushman J."/>
            <person name="Schmutz J."/>
            <person name="Tran D."/>
            <person name="Hathwaick L.T."/>
            <person name="Yim W.C."/>
            <person name="Jenkins J."/>
            <person name="Mckie-Krisberg Z.M."/>
            <person name="Prochnik S."/>
            <person name="Lindquist E."/>
            <person name="Dockter R.B."/>
            <person name="Adam C."/>
            <person name="Molina H."/>
            <person name="Bunkerborg J."/>
            <person name="Jin E."/>
            <person name="Buchheim M."/>
            <person name="Magnuson J."/>
        </authorList>
    </citation>
    <scope>NUCLEOTIDE SEQUENCE</scope>
    <source>
        <strain evidence="1">CCAP 19/18</strain>
    </source>
</reference>